<comment type="caution">
    <text evidence="4">The sequence shown here is derived from an EMBL/GenBank/DDBJ whole genome shotgun (WGS) entry which is preliminary data.</text>
</comment>
<comment type="cofactor">
    <cofactor evidence="1">
        <name>[2Fe-2S] cluster</name>
        <dbReference type="ChEBI" id="CHEBI:190135"/>
    </cofactor>
    <text evidence="1">Binds 1 [2Fe-2S] cluster per subunit.</text>
</comment>
<dbReference type="PANTHER" id="PTHR43513:SF1">
    <property type="entry name" value="ANAEROBIC SULFITE REDUCTASE SUBUNIT B"/>
    <property type="match status" value="1"/>
</dbReference>
<dbReference type="Gene3D" id="3.40.50.80">
    <property type="entry name" value="Nucleotide-binding domain of ferredoxin-NADP reductase (FNR) module"/>
    <property type="match status" value="1"/>
</dbReference>
<dbReference type="Pfam" id="PF00175">
    <property type="entry name" value="NAD_binding_1"/>
    <property type="match status" value="1"/>
</dbReference>
<evidence type="ECO:0000313" key="4">
    <source>
        <dbReference type="EMBL" id="RRC98580.1"/>
    </source>
</evidence>
<dbReference type="PRINTS" id="PR00406">
    <property type="entry name" value="CYTB5RDTASE"/>
</dbReference>
<evidence type="ECO:0000259" key="3">
    <source>
        <dbReference type="PROSITE" id="PS51384"/>
    </source>
</evidence>
<feature type="binding site" evidence="1">
    <location>
        <position position="251"/>
    </location>
    <ligand>
        <name>[2Fe-2S] cluster</name>
        <dbReference type="ChEBI" id="CHEBI:190135"/>
    </ligand>
</feature>
<keyword evidence="2" id="KW-0812">Transmembrane</keyword>
<evidence type="ECO:0000313" key="5">
    <source>
        <dbReference type="Proteomes" id="UP000267535"/>
    </source>
</evidence>
<dbReference type="GO" id="GO:0046872">
    <property type="term" value="F:metal ion binding"/>
    <property type="evidence" value="ECO:0007669"/>
    <property type="project" value="UniProtKB-KW"/>
</dbReference>
<dbReference type="InterPro" id="IPR001433">
    <property type="entry name" value="OxRdtase_FAD/NAD-bd"/>
</dbReference>
<sequence length="287" mass="31888">MTRAAPKPQCDSHPYLPMEAEVVEFTAESPSIFTLRLKLTDEQQNQLYSFQPGQFNMLYLHGVGEVAISIVSDPQDERLIDHTIRAVGRVTKGLQQLKPGDRLGLRGPYGRGWPMQECKGQDVIIVTGGLGCAPVVAVINYILMRRKKFGKLTIIQGVKHSDDLIWRERYDYWNTLPDTQVLIAADHGGAVWPFHHGRVTDLFSKSIVDPANAFAMLCGPEGLMQAASTGLIDLGLQPERVYLSMERNMQCAVGHCGHCQYGKDFICKDGPVFSYPEISDRLGVQGV</sequence>
<keyword evidence="2" id="KW-1133">Transmembrane helix</keyword>
<feature type="binding site" evidence="1">
    <location>
        <position position="259"/>
    </location>
    <ligand>
        <name>[2Fe-2S] cluster</name>
        <dbReference type="ChEBI" id="CHEBI:190135"/>
    </ligand>
</feature>
<dbReference type="SUPFAM" id="SSF63380">
    <property type="entry name" value="Riboflavin synthase domain-like"/>
    <property type="match status" value="1"/>
</dbReference>
<dbReference type="GO" id="GO:0016491">
    <property type="term" value="F:oxidoreductase activity"/>
    <property type="evidence" value="ECO:0007669"/>
    <property type="project" value="InterPro"/>
</dbReference>
<dbReference type="Pfam" id="PF00970">
    <property type="entry name" value="FAD_binding_6"/>
    <property type="match status" value="1"/>
</dbReference>
<dbReference type="GO" id="GO:0051537">
    <property type="term" value="F:2 iron, 2 sulfur cluster binding"/>
    <property type="evidence" value="ECO:0007669"/>
    <property type="project" value="UniProtKB-KW"/>
</dbReference>
<dbReference type="RefSeq" id="WP_124926641.1">
    <property type="nucleotide sequence ID" value="NZ_BMOH01000002.1"/>
</dbReference>
<organism evidence="4 5">
    <name type="scientific">Amphritea balenae</name>
    <dbReference type="NCBI Taxonomy" id="452629"/>
    <lineage>
        <taxon>Bacteria</taxon>
        <taxon>Pseudomonadati</taxon>
        <taxon>Pseudomonadota</taxon>
        <taxon>Gammaproteobacteria</taxon>
        <taxon>Oceanospirillales</taxon>
        <taxon>Oceanospirillaceae</taxon>
        <taxon>Amphritea</taxon>
    </lineage>
</organism>
<dbReference type="PIRSF" id="PIRSF006816">
    <property type="entry name" value="Cyc3_hyd_g"/>
    <property type="match status" value="1"/>
</dbReference>
<dbReference type="PROSITE" id="PS51384">
    <property type="entry name" value="FAD_FR"/>
    <property type="match status" value="1"/>
</dbReference>
<protein>
    <submittedName>
        <fullName evidence="4">Ni/Fe hydrogenase subunit gamma</fullName>
    </submittedName>
</protein>
<keyword evidence="2" id="KW-0472">Membrane</keyword>
<dbReference type="InterPro" id="IPR050353">
    <property type="entry name" value="PyrK_electron_transfer"/>
</dbReference>
<keyword evidence="1" id="KW-0411">Iron-sulfur</keyword>
<reference evidence="4 5" key="1">
    <citation type="submission" date="2018-11" db="EMBL/GenBank/DDBJ databases">
        <title>The draft genome sequence of Amphritea balenae JAMM 1525T.</title>
        <authorList>
            <person name="Fang Z."/>
            <person name="Zhang Y."/>
            <person name="Han X."/>
        </authorList>
    </citation>
    <scope>NUCLEOTIDE SEQUENCE [LARGE SCALE GENOMIC DNA]</scope>
    <source>
        <strain evidence="4 5">JAMM 1525</strain>
    </source>
</reference>
<dbReference type="Pfam" id="PF10418">
    <property type="entry name" value="DHODB_Fe-S_bind"/>
    <property type="match status" value="1"/>
</dbReference>
<dbReference type="InterPro" id="IPR012165">
    <property type="entry name" value="Cyt_c3_hydrogenase_gsu"/>
</dbReference>
<keyword evidence="5" id="KW-1185">Reference proteome</keyword>
<dbReference type="GO" id="GO:0006221">
    <property type="term" value="P:pyrimidine nucleotide biosynthetic process"/>
    <property type="evidence" value="ECO:0007669"/>
    <property type="project" value="InterPro"/>
</dbReference>
<proteinExistence type="predicted"/>
<evidence type="ECO:0000256" key="1">
    <source>
        <dbReference type="PIRSR" id="PIRSR006816-2"/>
    </source>
</evidence>
<dbReference type="GO" id="GO:0050660">
    <property type="term" value="F:flavin adenine dinucleotide binding"/>
    <property type="evidence" value="ECO:0007669"/>
    <property type="project" value="InterPro"/>
</dbReference>
<keyword evidence="1" id="KW-0479">Metal-binding</keyword>
<feature type="transmembrane region" description="Helical" evidence="2">
    <location>
        <begin position="123"/>
        <end position="143"/>
    </location>
</feature>
<gene>
    <name evidence="4" type="ORF">EHS89_13285</name>
</gene>
<accession>A0A3P1SNE7</accession>
<keyword evidence="1" id="KW-0001">2Fe-2S</keyword>
<keyword evidence="1" id="KW-0408">Iron</keyword>
<feature type="binding site" evidence="1">
    <location>
        <position position="267"/>
    </location>
    <ligand>
        <name>[2Fe-2S] cluster</name>
        <dbReference type="ChEBI" id="CHEBI:190135"/>
    </ligand>
</feature>
<dbReference type="InterPro" id="IPR008333">
    <property type="entry name" value="Cbr1-like_FAD-bd_dom"/>
</dbReference>
<name>A0A3P1SNE7_9GAMM</name>
<dbReference type="AlphaFoldDB" id="A0A3P1SNE7"/>
<dbReference type="CDD" id="cd06221">
    <property type="entry name" value="sulfite_reductase_like"/>
    <property type="match status" value="1"/>
</dbReference>
<feature type="domain" description="FAD-binding FR-type" evidence="3">
    <location>
        <begin position="15"/>
        <end position="115"/>
    </location>
</feature>
<dbReference type="InterPro" id="IPR019480">
    <property type="entry name" value="Dihydroorotate_DH_Fe-S-bd"/>
</dbReference>
<evidence type="ECO:0000256" key="2">
    <source>
        <dbReference type="SAM" id="Phobius"/>
    </source>
</evidence>
<dbReference type="PANTHER" id="PTHR43513">
    <property type="entry name" value="DIHYDROOROTATE DEHYDROGENASE B (NAD(+)), ELECTRON TRANSFER SUBUNIT"/>
    <property type="match status" value="1"/>
</dbReference>
<dbReference type="Gene3D" id="2.40.30.10">
    <property type="entry name" value="Translation factors"/>
    <property type="match status" value="1"/>
</dbReference>
<dbReference type="InterPro" id="IPR017927">
    <property type="entry name" value="FAD-bd_FR_type"/>
</dbReference>
<dbReference type="OrthoDB" id="9796486at2"/>
<dbReference type="EMBL" id="RQXV01000007">
    <property type="protein sequence ID" value="RRC98580.1"/>
    <property type="molecule type" value="Genomic_DNA"/>
</dbReference>
<dbReference type="Proteomes" id="UP000267535">
    <property type="component" value="Unassembled WGS sequence"/>
</dbReference>
<feature type="binding site" evidence="1">
    <location>
        <position position="256"/>
    </location>
    <ligand>
        <name>[2Fe-2S] cluster</name>
        <dbReference type="ChEBI" id="CHEBI:190135"/>
    </ligand>
</feature>
<dbReference type="SUPFAM" id="SSF52343">
    <property type="entry name" value="Ferredoxin reductase-like, C-terminal NADP-linked domain"/>
    <property type="match status" value="1"/>
</dbReference>
<dbReference type="InterPro" id="IPR017938">
    <property type="entry name" value="Riboflavin_synthase-like_b-brl"/>
</dbReference>
<dbReference type="InterPro" id="IPR039261">
    <property type="entry name" value="FNR_nucleotide-bd"/>
</dbReference>